<sequence length="53" mass="5855">MAIEIKTIPVLHGEAAARFVEAADEALEKRGSIDFSKQVAKARAILKRSKLYI</sequence>
<dbReference type="EMBL" id="JANDXR010000002">
    <property type="protein sequence ID" value="MCP9500505.1"/>
    <property type="molecule type" value="Genomic_DNA"/>
</dbReference>
<protein>
    <submittedName>
        <fullName evidence="4">Uncharacterized protein</fullName>
    </submittedName>
</protein>
<dbReference type="RefSeq" id="WP_171479883.1">
    <property type="nucleotide sequence ID" value="NZ_CP042464.1"/>
</dbReference>
<evidence type="ECO:0000313" key="4">
    <source>
        <dbReference type="EMBL" id="MCP9601016.1"/>
    </source>
</evidence>
<dbReference type="Proteomes" id="UP001206014">
    <property type="component" value="Unassembled WGS sequence"/>
</dbReference>
<gene>
    <name evidence="1" type="ORF">LYY06_02145</name>
    <name evidence="4" type="ORF">NNC55_13835</name>
    <name evidence="3" type="ORF">NNC68_00930</name>
    <name evidence="2" type="ORF">NND11_02890</name>
    <name evidence="5" type="ORF">ONT19_02540</name>
</gene>
<dbReference type="Proteomes" id="UP001209417">
    <property type="component" value="Unassembled WGS sequence"/>
</dbReference>
<reference evidence="5" key="3">
    <citation type="submission" date="2022-11" db="EMBL/GenBank/DDBJ databases">
        <title>Genomic repertoires linked with pathogenic potency of arthritogenic Prevotella copri isolated from the gut of rheumatoid arthritis patients.</title>
        <authorList>
            <person name="Nii T."/>
            <person name="Maeda Y."/>
            <person name="Motooka D."/>
            <person name="Naito M."/>
            <person name="Matsumoto Y."/>
            <person name="Ogawa T."/>
            <person name="Oguro-Igashira E."/>
            <person name="Kishikawa T."/>
            <person name="Yamashita M."/>
            <person name="Koizumi S."/>
            <person name="Kurakawa T."/>
            <person name="Okumura R."/>
            <person name="Kayama H."/>
            <person name="Murakami M."/>
            <person name="Sakaguchi T."/>
            <person name="Das B."/>
            <person name="Nakamura S."/>
            <person name="Okada Y."/>
            <person name="Kumanogoh A."/>
            <person name="Takeda K."/>
        </authorList>
    </citation>
    <scope>NUCLEOTIDE SEQUENCE</scope>
    <source>
        <strain evidence="5">H019-1</strain>
    </source>
</reference>
<proteinExistence type="predicted"/>
<organism evidence="4 6">
    <name type="scientific">Segatella copri</name>
    <dbReference type="NCBI Taxonomy" id="165179"/>
    <lineage>
        <taxon>Bacteria</taxon>
        <taxon>Pseudomonadati</taxon>
        <taxon>Bacteroidota</taxon>
        <taxon>Bacteroidia</taxon>
        <taxon>Bacteroidales</taxon>
        <taxon>Prevotellaceae</taxon>
        <taxon>Segatella</taxon>
    </lineage>
</organism>
<dbReference type="Proteomes" id="UP001204486">
    <property type="component" value="Unassembled WGS sequence"/>
</dbReference>
<dbReference type="AlphaFoldDB" id="A0AAP3BU06"/>
<dbReference type="EMBL" id="JANDWN010000053">
    <property type="protein sequence ID" value="MCP9601016.1"/>
    <property type="molecule type" value="Genomic_DNA"/>
</dbReference>
<name>A0AAP3BU06_9BACT</name>
<comment type="caution">
    <text evidence="4">The sequence shown here is derived from an EMBL/GenBank/DDBJ whole genome shotgun (WGS) entry which is preliminary data.</text>
</comment>
<reference evidence="4" key="2">
    <citation type="submission" date="2022-07" db="EMBL/GenBank/DDBJ databases">
        <title>Prevotella copri.</title>
        <authorList>
            <person name="Yang C."/>
        </authorList>
    </citation>
    <scope>NUCLEOTIDE SEQUENCE</scope>
    <source>
        <strain evidence="4">HF1476</strain>
        <strain evidence="3">HF1805</strain>
        <strain evidence="2">HF88</strain>
    </source>
</reference>
<dbReference type="EMBL" id="JAJTVO010000003">
    <property type="protein sequence ID" value="MCE4121066.1"/>
    <property type="molecule type" value="Genomic_DNA"/>
</dbReference>
<evidence type="ECO:0000313" key="5">
    <source>
        <dbReference type="EMBL" id="MCW4130496.1"/>
    </source>
</evidence>
<evidence type="ECO:0000313" key="3">
    <source>
        <dbReference type="EMBL" id="MCP9548046.1"/>
    </source>
</evidence>
<reference evidence="1" key="1">
    <citation type="submission" date="2021-12" db="EMBL/GenBank/DDBJ databases">
        <authorList>
            <person name="Lv X."/>
        </authorList>
    </citation>
    <scope>NUCLEOTIDE SEQUENCE</scope>
    <source>
        <strain evidence="1">HF2106</strain>
    </source>
</reference>
<dbReference type="EMBL" id="JAPDVG010000001">
    <property type="protein sequence ID" value="MCW4130496.1"/>
    <property type="molecule type" value="Genomic_DNA"/>
</dbReference>
<evidence type="ECO:0000313" key="2">
    <source>
        <dbReference type="EMBL" id="MCP9500505.1"/>
    </source>
</evidence>
<evidence type="ECO:0000313" key="6">
    <source>
        <dbReference type="Proteomes" id="UP001204486"/>
    </source>
</evidence>
<dbReference type="Proteomes" id="UP001205506">
    <property type="component" value="Unassembled WGS sequence"/>
</dbReference>
<accession>A0AAP3BU06</accession>
<evidence type="ECO:0000313" key="1">
    <source>
        <dbReference type="EMBL" id="MCE4121066.1"/>
    </source>
</evidence>
<dbReference type="EMBL" id="JANDWU010000001">
    <property type="protein sequence ID" value="MCP9548046.1"/>
    <property type="molecule type" value="Genomic_DNA"/>
</dbReference>
<dbReference type="Proteomes" id="UP001200307">
    <property type="component" value="Unassembled WGS sequence"/>
</dbReference>